<dbReference type="RefSeq" id="WP_266052715.1">
    <property type="nucleotide sequence ID" value="NZ_JAPFQO010000007.1"/>
</dbReference>
<reference evidence="2 3" key="1">
    <citation type="submission" date="2022-11" db="EMBL/GenBank/DDBJ databases">
        <title>The characterization of three novel Bacteroidetes species and genomic analysis of their roles in tidal elemental geochemical cycles.</title>
        <authorList>
            <person name="Ma K.-J."/>
        </authorList>
    </citation>
    <scope>NUCLEOTIDE SEQUENCE [LARGE SCALE GENOMIC DNA]</scope>
    <source>
        <strain evidence="2 3">M82</strain>
    </source>
</reference>
<dbReference type="NCBIfam" id="TIGR04183">
    <property type="entry name" value="Por_Secre_tail"/>
    <property type="match status" value="1"/>
</dbReference>
<evidence type="ECO:0000259" key="1">
    <source>
        <dbReference type="Pfam" id="PF18962"/>
    </source>
</evidence>
<dbReference type="EMBL" id="JAPFQO010000007">
    <property type="protein sequence ID" value="MCX2740651.1"/>
    <property type="molecule type" value="Genomic_DNA"/>
</dbReference>
<dbReference type="InterPro" id="IPR026444">
    <property type="entry name" value="Secre_tail"/>
</dbReference>
<sequence>MDDIRIVGEQDQAVAPLPVQLMSFKGSVQGANVNLTWATAQELDNDKFVVERSLDGRSFSEIGKVTGRGNSSTRINYTFTDTNPAEGINYYRLRQVDFDGAEETSNVVALQFKGTQHTLNGNIAKVYPTITSSDVTVSFALRNAQVTVLNANGQQVAQYGNVNNAVVVPAAHLHPGIYFVKVSDGTQQQTQRFVKQ</sequence>
<protein>
    <submittedName>
        <fullName evidence="2">T9SS type A sorting domain-containing protein</fullName>
    </submittedName>
</protein>
<feature type="domain" description="Secretion system C-terminal sorting" evidence="1">
    <location>
        <begin position="126"/>
        <end position="194"/>
    </location>
</feature>
<dbReference type="Proteomes" id="UP001207228">
    <property type="component" value="Unassembled WGS sequence"/>
</dbReference>
<gene>
    <name evidence="2" type="ORF">OO017_11885</name>
</gene>
<dbReference type="Gene3D" id="2.60.40.10">
    <property type="entry name" value="Immunoglobulins"/>
    <property type="match status" value="1"/>
</dbReference>
<proteinExistence type="predicted"/>
<evidence type="ECO:0000313" key="2">
    <source>
        <dbReference type="EMBL" id="MCX2740651.1"/>
    </source>
</evidence>
<evidence type="ECO:0000313" key="3">
    <source>
        <dbReference type="Proteomes" id="UP001207228"/>
    </source>
</evidence>
<keyword evidence="3" id="KW-1185">Reference proteome</keyword>
<organism evidence="2 3">
    <name type="scientific">Pontibacter anaerobius</name>
    <dbReference type="NCBI Taxonomy" id="2993940"/>
    <lineage>
        <taxon>Bacteria</taxon>
        <taxon>Pseudomonadati</taxon>
        <taxon>Bacteroidota</taxon>
        <taxon>Cytophagia</taxon>
        <taxon>Cytophagales</taxon>
        <taxon>Hymenobacteraceae</taxon>
        <taxon>Pontibacter</taxon>
    </lineage>
</organism>
<comment type="caution">
    <text evidence="2">The sequence shown here is derived from an EMBL/GenBank/DDBJ whole genome shotgun (WGS) entry which is preliminary data.</text>
</comment>
<dbReference type="Pfam" id="PF18962">
    <property type="entry name" value="Por_Secre_tail"/>
    <property type="match status" value="1"/>
</dbReference>
<dbReference type="InterPro" id="IPR013783">
    <property type="entry name" value="Ig-like_fold"/>
</dbReference>
<accession>A0ABT3RFM6</accession>
<name>A0ABT3RFM6_9BACT</name>